<evidence type="ECO:0000313" key="2">
    <source>
        <dbReference type="Proteomes" id="UP000238479"/>
    </source>
</evidence>
<sequence>MATISPISSPRLHSSLTFRFGSLSSDFQNLFLPPTGSSSSMAQAVHSSFPASGVPLLG</sequence>
<dbReference type="Gramene" id="PRQ24560">
    <property type="protein sequence ID" value="PRQ24560"/>
    <property type="gene ID" value="RchiOBHm_Chr6g0273781"/>
</dbReference>
<accession>A0A2P6PRJ7</accession>
<dbReference type="AlphaFoldDB" id="A0A2P6PRJ7"/>
<comment type="caution">
    <text evidence="1">The sequence shown here is derived from an EMBL/GenBank/DDBJ whole genome shotgun (WGS) entry which is preliminary data.</text>
</comment>
<gene>
    <name evidence="1" type="ORF">RchiOBHm_Chr6g0273781</name>
</gene>
<keyword evidence="2" id="KW-1185">Reference proteome</keyword>
<protein>
    <submittedName>
        <fullName evidence="1">Uncharacterized protein</fullName>
    </submittedName>
</protein>
<name>A0A2P6PRJ7_ROSCH</name>
<evidence type="ECO:0000313" key="1">
    <source>
        <dbReference type="EMBL" id="PRQ24560.1"/>
    </source>
</evidence>
<proteinExistence type="predicted"/>
<organism evidence="1 2">
    <name type="scientific">Rosa chinensis</name>
    <name type="common">China rose</name>
    <dbReference type="NCBI Taxonomy" id="74649"/>
    <lineage>
        <taxon>Eukaryota</taxon>
        <taxon>Viridiplantae</taxon>
        <taxon>Streptophyta</taxon>
        <taxon>Embryophyta</taxon>
        <taxon>Tracheophyta</taxon>
        <taxon>Spermatophyta</taxon>
        <taxon>Magnoliopsida</taxon>
        <taxon>eudicotyledons</taxon>
        <taxon>Gunneridae</taxon>
        <taxon>Pentapetalae</taxon>
        <taxon>rosids</taxon>
        <taxon>fabids</taxon>
        <taxon>Rosales</taxon>
        <taxon>Rosaceae</taxon>
        <taxon>Rosoideae</taxon>
        <taxon>Rosoideae incertae sedis</taxon>
        <taxon>Rosa</taxon>
    </lineage>
</organism>
<reference evidence="1 2" key="1">
    <citation type="journal article" date="2018" name="Nat. Genet.">
        <title>The Rosa genome provides new insights in the design of modern roses.</title>
        <authorList>
            <person name="Bendahmane M."/>
        </authorList>
    </citation>
    <scope>NUCLEOTIDE SEQUENCE [LARGE SCALE GENOMIC DNA]</scope>
    <source>
        <strain evidence="2">cv. Old Blush</strain>
    </source>
</reference>
<dbReference type="EMBL" id="PDCK01000044">
    <property type="protein sequence ID" value="PRQ24560.1"/>
    <property type="molecule type" value="Genomic_DNA"/>
</dbReference>
<dbReference type="Proteomes" id="UP000238479">
    <property type="component" value="Chromosome 6"/>
</dbReference>